<dbReference type="KEGG" id="vg:1494844"/>
<evidence type="ECO:0000313" key="4">
    <source>
        <dbReference type="Proteomes" id="UP000000872"/>
    </source>
</evidence>
<dbReference type="Gene3D" id="1.20.5.240">
    <property type="match status" value="1"/>
</dbReference>
<gene>
    <name evidence="3" type="primary">AMV254</name>
</gene>
<dbReference type="Proteomes" id="UP000000872">
    <property type="component" value="Segment"/>
</dbReference>
<keyword evidence="1" id="KW-0040">ANK repeat</keyword>
<dbReference type="OrthoDB" id="35846at10239"/>
<evidence type="ECO:0000259" key="2">
    <source>
        <dbReference type="PROSITE" id="PS50181"/>
    </source>
</evidence>
<evidence type="ECO:0000256" key="1">
    <source>
        <dbReference type="ARBA" id="ARBA00023043"/>
    </source>
</evidence>
<organism evidence="3 4">
    <name type="scientific">Amsacta moorei entomopoxvirus</name>
    <name type="common">AmEPV</name>
    <dbReference type="NCBI Taxonomy" id="28321"/>
    <lineage>
        <taxon>Viruses</taxon>
        <taxon>Varidnaviria</taxon>
        <taxon>Bamfordvirae</taxon>
        <taxon>Nucleocytoviricota</taxon>
        <taxon>Pokkesviricetes</taxon>
        <taxon>Chitovirales</taxon>
        <taxon>Poxviridae</taxon>
        <taxon>Entomopoxvirinae</taxon>
        <taxon>Betaentomopoxvirus</taxon>
    </lineage>
</organism>
<dbReference type="PROSITE" id="PS50181">
    <property type="entry name" value="FBOX"/>
    <property type="match status" value="1"/>
</dbReference>
<evidence type="ECO:0000313" key="3">
    <source>
        <dbReference type="EMBL" id="AAG02960.1"/>
    </source>
</evidence>
<keyword evidence="4" id="KW-1185">Reference proteome</keyword>
<protein>
    <submittedName>
        <fullName evidence="3">AMV254</fullName>
    </submittedName>
</protein>
<dbReference type="GeneID" id="1494844"/>
<feature type="domain" description="F-box" evidence="2">
    <location>
        <begin position="1"/>
        <end position="49"/>
    </location>
</feature>
<reference evidence="3 4" key="1">
    <citation type="journal article" date="2000" name="Virology">
        <title>Complete genomic sequence of the Amsacta moorei entomopoxvirus: analysis and comparison with other poxviruses.</title>
        <authorList>
            <person name="Bawden A.L."/>
            <person name="Glassberg K.J."/>
            <person name="Diggans J."/>
            <person name="Shaw R."/>
            <person name="Farmerie W."/>
            <person name="Moyer R.W."/>
        </authorList>
    </citation>
    <scope>NUCLEOTIDE SEQUENCE [LARGE SCALE GENOMIC DNA]</scope>
</reference>
<name>Q9EMF2_AMEPV</name>
<dbReference type="EMBL" id="AF250284">
    <property type="protein sequence ID" value="AAG02960.1"/>
    <property type="molecule type" value="Genomic_DNA"/>
</dbReference>
<organismHost>
    <name type="scientific">Amsacta</name>
    <dbReference type="NCBI Taxonomy" id="340055"/>
</organismHost>
<dbReference type="CDD" id="cd09917">
    <property type="entry name" value="F-box_SF"/>
    <property type="match status" value="1"/>
</dbReference>
<sequence length="215" mass="27165">MDTLPSELLFKIFNNLDIIDLYNLYNIDFYTDVIYKIIIKKNKNEWKKLYKNYILTDKFIYEYKHYIDWFDLSYYSTLNEYFIIKYKKNINWINISETQILSENFIRLYKNKVYWNNISKYQKLSEKFILEFKNYVNWNYIFKYQKLTNKFIRLNIFQNKYYSYIIKKNESFIFEPNLEILYKKYNMRYIYLKYTSLIKYKNITNFRDNNQTSFL</sequence>
<dbReference type="RefSeq" id="NP_065036.1">
    <property type="nucleotide sequence ID" value="NC_002520.1"/>
</dbReference>
<proteinExistence type="predicted"/>
<accession>Q9EMF2</accession>
<dbReference type="InterPro" id="IPR001810">
    <property type="entry name" value="F-box_dom"/>
</dbReference>